<evidence type="ECO:0000256" key="2">
    <source>
        <dbReference type="SAM" id="Phobius"/>
    </source>
</evidence>
<keyword evidence="2" id="KW-1133">Transmembrane helix</keyword>
<proteinExistence type="predicted"/>
<dbReference type="InterPro" id="IPR002789">
    <property type="entry name" value="HerA_central"/>
</dbReference>
<keyword evidence="2" id="KW-0812">Transmembrane</keyword>
<dbReference type="CDD" id="cd01127">
    <property type="entry name" value="TrwB_TraG_TraD_VirD4"/>
    <property type="match status" value="1"/>
</dbReference>
<keyword evidence="2" id="KW-0472">Membrane</keyword>
<evidence type="ECO:0000313" key="4">
    <source>
        <dbReference type="EMBL" id="EXI73373.1"/>
    </source>
</evidence>
<evidence type="ECO:0000259" key="3">
    <source>
        <dbReference type="Pfam" id="PF01935"/>
    </source>
</evidence>
<comment type="caution">
    <text evidence="4">The sequence shown here is derived from an EMBL/GenBank/DDBJ whole genome shotgun (WGS) entry which is preliminary data.</text>
</comment>
<dbReference type="STRING" id="1454003.AW10_04244"/>
<dbReference type="Gene3D" id="3.40.50.300">
    <property type="entry name" value="P-loop containing nucleotide triphosphate hydrolases"/>
    <property type="match status" value="1"/>
</dbReference>
<evidence type="ECO:0000313" key="5">
    <source>
        <dbReference type="Proteomes" id="UP000021816"/>
    </source>
</evidence>
<dbReference type="Proteomes" id="UP000021816">
    <property type="component" value="Unassembled WGS sequence"/>
</dbReference>
<protein>
    <submittedName>
        <fullName evidence="4">Conjugative coupling factor TraD, SXT/TOL subfamily</fullName>
    </submittedName>
</protein>
<feature type="domain" description="Helicase HerA central" evidence="3">
    <location>
        <begin position="160"/>
        <end position="223"/>
    </location>
</feature>
<dbReference type="Pfam" id="PF01935">
    <property type="entry name" value="DUF87"/>
    <property type="match status" value="1"/>
</dbReference>
<gene>
    <name evidence="4" type="ORF">AW10_04244</name>
</gene>
<dbReference type="AlphaFoldDB" id="A0A011MT56"/>
<dbReference type="EMBL" id="JEMX01000181">
    <property type="protein sequence ID" value="EXI73373.1"/>
    <property type="molecule type" value="Genomic_DNA"/>
</dbReference>
<dbReference type="PATRIC" id="fig|1454003.3.peg.4304"/>
<evidence type="ECO:0000256" key="1">
    <source>
        <dbReference type="SAM" id="MobiDB-lite"/>
    </source>
</evidence>
<feature type="transmembrane region" description="Helical" evidence="2">
    <location>
        <begin position="21"/>
        <end position="39"/>
    </location>
</feature>
<feature type="compositionally biased region" description="Basic residues" evidence="1">
    <location>
        <begin position="276"/>
        <end position="286"/>
    </location>
</feature>
<reference evidence="4 5" key="1">
    <citation type="submission" date="2014-02" db="EMBL/GenBank/DDBJ databases">
        <title>Expanding our view of genomic diversity in Candidatus Accumulibacter clades.</title>
        <authorList>
            <person name="Skennerton C.T."/>
            <person name="Barr J.J."/>
            <person name="Slater F.R."/>
            <person name="Bond P.L."/>
            <person name="Tyson G.W."/>
        </authorList>
    </citation>
    <scope>NUCLEOTIDE SEQUENCE [LARGE SCALE GENOMIC DNA]</scope>
    <source>
        <strain evidence="5">BA-92</strain>
    </source>
</reference>
<dbReference type="SUPFAM" id="SSF52540">
    <property type="entry name" value="P-loop containing nucleoside triphosphate hydrolases"/>
    <property type="match status" value="1"/>
</dbReference>
<organism evidence="4 5">
    <name type="scientific">Candidatus Accumulibacter appositus</name>
    <dbReference type="NCBI Taxonomy" id="1454003"/>
    <lineage>
        <taxon>Bacteria</taxon>
        <taxon>Pseudomonadati</taxon>
        <taxon>Pseudomonadota</taxon>
        <taxon>Betaproteobacteria</taxon>
        <taxon>Candidatus Accumulibacter</taxon>
    </lineage>
</organism>
<sequence>MAVSSPYDFEVPWRPNFEAKMALVWALASALIIAFSWAVPLFSQFSALLAVGCALAAACRGYQAYQRLLDASRLRSFGKAFIDLGKLERKAHQAAQRQALWLGTGFPWTDIEASKLHTLISLGVVRTLGKAAQQTEGAYWVHGLAPEDDLHSKLAHLVGHTLIVGTTRVGKTRLFDLLIAQAIFRGETVIIIDPKGDHALARNARAACDASGAGERFVYFHPAHPDRSACIDPLRNWNRKTELASRVAALIPRGGVDPLGNRCRPVHRLRLESAQRHHQRHDRHRPSAQSGAAATVCRRRTREPLAAGVESSLHPPGEGLGKPGRVPYPALQGSAAGSLHRLLSGDRHP</sequence>
<name>A0A011MT56_9PROT</name>
<accession>A0A011MT56</accession>
<dbReference type="InterPro" id="IPR027417">
    <property type="entry name" value="P-loop_NTPase"/>
</dbReference>
<feature type="region of interest" description="Disordered" evidence="1">
    <location>
        <begin position="273"/>
        <end position="349"/>
    </location>
</feature>